<reference evidence="8" key="2">
    <citation type="submission" date="2021-03" db="UniProtKB">
        <authorList>
            <consortium name="Ensembl"/>
        </authorList>
    </citation>
    <scope>IDENTIFICATION</scope>
</reference>
<dbReference type="PANTHER" id="PTHR14066:SF10">
    <property type="entry name" value="NATRIURETIC PEPTIDES B"/>
    <property type="match status" value="1"/>
</dbReference>
<keyword evidence="2" id="KW-0964">Secreted</keyword>
<dbReference type="GO" id="GO:0005179">
    <property type="term" value="F:hormone activity"/>
    <property type="evidence" value="ECO:0007669"/>
    <property type="project" value="InterPro"/>
</dbReference>
<reference evidence="8" key="1">
    <citation type="journal article" date="2010" name="Science">
        <title>The genome of the Western clawed frog Xenopus tropicalis.</title>
        <authorList>
            <person name="Hellsten U."/>
            <person name="Harland R.M."/>
            <person name="Gilchrist M.J."/>
            <person name="Hendrix D."/>
            <person name="Jurka J."/>
            <person name="Kapitonov V."/>
            <person name="Ovcharenko I."/>
            <person name="Putnam N.H."/>
            <person name="Shu S."/>
            <person name="Taher L."/>
            <person name="Blitz I.L."/>
            <person name="Blumberg B."/>
            <person name="Dichmann D.S."/>
            <person name="Dubchak I."/>
            <person name="Amaya E."/>
            <person name="Detter J.C."/>
            <person name="Fletcher R."/>
            <person name="Gerhard D.S."/>
            <person name="Goodstein D."/>
            <person name="Graves T."/>
            <person name="Grigoriev I.V."/>
            <person name="Grimwood J."/>
            <person name="Kawashima T."/>
            <person name="Lindquist E."/>
            <person name="Lucas S.M."/>
            <person name="Mead P.E."/>
            <person name="Mitros T."/>
            <person name="Ogino H."/>
            <person name="Ohta Y."/>
            <person name="Poliakov A.V."/>
            <person name="Pollet N."/>
            <person name="Robert J."/>
            <person name="Salamov A."/>
            <person name="Sater A.K."/>
            <person name="Schmutz J."/>
            <person name="Terry A."/>
            <person name="Vize P.D."/>
            <person name="Warren W.C."/>
            <person name="Wells D."/>
            <person name="Wills A."/>
            <person name="Wilson R.K."/>
            <person name="Zimmerman L.B."/>
            <person name="Zorn A.M."/>
            <person name="Grainger R."/>
            <person name="Grammer T."/>
            <person name="Khokha M.K."/>
            <person name="Richardson P.M."/>
            <person name="Rokhsar D.S."/>
        </authorList>
    </citation>
    <scope>NUCLEOTIDE SEQUENCE [LARGE SCALE GENOMIC DNA]</scope>
    <source>
        <strain evidence="8">Nigerian</strain>
    </source>
</reference>
<dbReference type="PANTHER" id="PTHR14066">
    <property type="entry name" value="ATRIAL NATRIURETIC FACTOR PRECURSOR"/>
    <property type="match status" value="1"/>
</dbReference>
<dbReference type="Ensembl" id="ENSXETT00000112892">
    <property type="protein sequence ID" value="ENSXETP00000103571"/>
    <property type="gene ID" value="ENSXETG00000013082"/>
</dbReference>
<evidence type="ECO:0000313" key="8">
    <source>
        <dbReference type="Ensembl" id="ENSXETP00000103571"/>
    </source>
</evidence>
<dbReference type="GO" id="GO:0005576">
    <property type="term" value="C:extracellular region"/>
    <property type="evidence" value="ECO:0007669"/>
    <property type="project" value="UniProtKB-SubCell"/>
</dbReference>
<feature type="signal peptide" evidence="7">
    <location>
        <begin position="1"/>
        <end position="24"/>
    </location>
</feature>
<evidence type="ECO:0000256" key="6">
    <source>
        <dbReference type="RuleBase" id="RU003686"/>
    </source>
</evidence>
<dbReference type="InterPro" id="IPR030480">
    <property type="entry name" value="Natr_peptide_CS"/>
</dbReference>
<dbReference type="SMART" id="SM00183">
    <property type="entry name" value="NAT_PEP"/>
    <property type="match status" value="1"/>
</dbReference>
<name>A0A803J6V4_XENTR</name>
<dbReference type="Pfam" id="PF00212">
    <property type="entry name" value="ANP"/>
    <property type="match status" value="1"/>
</dbReference>
<dbReference type="InParanoid" id="A0A803J6V4"/>
<dbReference type="InterPro" id="IPR002408">
    <property type="entry name" value="Natriuretic_peptide_brain"/>
</dbReference>
<sequence length="156" mass="17391">MEWKVFLFCGSLLFVSLQFQSCAAHPVMDLDKDRDLDTLKGVLERLEEKLAVMEALDADATNPSSEDADAARLAVIDQEEIASQSFPEPQLPLKDSFLKGLRSLRNPKMMRGSGCFGRRIDRIDSLSGMGCNGKCTRILCDVLEMGRAHVPWDGKR</sequence>
<organism evidence="8">
    <name type="scientific">Xenopus tropicalis</name>
    <name type="common">Western clawed frog</name>
    <name type="synonym">Silurana tropicalis</name>
    <dbReference type="NCBI Taxonomy" id="8364"/>
    <lineage>
        <taxon>Eukaryota</taxon>
        <taxon>Metazoa</taxon>
        <taxon>Chordata</taxon>
        <taxon>Craniata</taxon>
        <taxon>Vertebrata</taxon>
        <taxon>Euteleostomi</taxon>
        <taxon>Amphibia</taxon>
        <taxon>Batrachia</taxon>
        <taxon>Anura</taxon>
        <taxon>Pipoidea</taxon>
        <taxon>Pipidae</taxon>
        <taxon>Xenopodinae</taxon>
        <taxon>Xenopus</taxon>
        <taxon>Silurana</taxon>
    </lineage>
</organism>
<dbReference type="InterPro" id="IPR000663">
    <property type="entry name" value="Natr_peptide"/>
</dbReference>
<dbReference type="FunCoup" id="A0A803J6V4">
    <property type="interactions" value="203"/>
</dbReference>
<comment type="similarity">
    <text evidence="6">Belongs to the natriuretic peptide family.</text>
</comment>
<proteinExistence type="inferred from homology"/>
<dbReference type="Xenbase" id="XB-GENE-487178">
    <property type="gene designation" value="nppb"/>
</dbReference>
<accession>A0A803J6V4</accession>
<evidence type="ECO:0000256" key="7">
    <source>
        <dbReference type="SAM" id="SignalP"/>
    </source>
</evidence>
<gene>
    <name evidence="8" type="primary">nppb</name>
</gene>
<evidence type="ECO:0000256" key="4">
    <source>
        <dbReference type="ARBA" id="ARBA00022858"/>
    </source>
</evidence>
<comment type="subcellular location">
    <subcellularLocation>
        <location evidence="1 6">Secreted</location>
    </subcellularLocation>
</comment>
<dbReference type="GO" id="GO:0097746">
    <property type="term" value="P:blood vessel diameter maintenance"/>
    <property type="evidence" value="ECO:0007669"/>
    <property type="project" value="UniProtKB-KW"/>
</dbReference>
<dbReference type="PROSITE" id="PS00263">
    <property type="entry name" value="NATRIURETIC_PEPTIDE"/>
    <property type="match status" value="1"/>
</dbReference>
<evidence type="ECO:0000256" key="1">
    <source>
        <dbReference type="ARBA" id="ARBA00004613"/>
    </source>
</evidence>
<dbReference type="PRINTS" id="PR00712">
    <property type="entry name" value="BNATPEPTIDE"/>
</dbReference>
<dbReference type="AlphaFoldDB" id="A0A803J6V4"/>
<keyword evidence="4 6" id="KW-0838">Vasoactive</keyword>
<dbReference type="InterPro" id="IPR050787">
    <property type="entry name" value="Natriuretic_peptide"/>
</dbReference>
<protein>
    <submittedName>
        <fullName evidence="8">Natriuretic peptide B</fullName>
    </submittedName>
</protein>
<keyword evidence="3 7" id="KW-0732">Signal</keyword>
<evidence type="ECO:0000256" key="2">
    <source>
        <dbReference type="ARBA" id="ARBA00022525"/>
    </source>
</evidence>
<dbReference type="GeneTree" id="ENSGT00940000154513"/>
<evidence type="ECO:0000256" key="3">
    <source>
        <dbReference type="ARBA" id="ARBA00022729"/>
    </source>
</evidence>
<dbReference type="Bgee" id="ENSXETG00000013082">
    <property type="expression patterns" value="Expressed in heart and 3 other cell types or tissues"/>
</dbReference>
<evidence type="ECO:0000256" key="5">
    <source>
        <dbReference type="ARBA" id="ARBA00023157"/>
    </source>
</evidence>
<keyword evidence="5" id="KW-1015">Disulfide bond</keyword>
<feature type="chain" id="PRO_5031375812" evidence="7">
    <location>
        <begin position="25"/>
        <end position="156"/>
    </location>
</feature>